<gene>
    <name evidence="1" type="ORF">LEP1GSC125_0998</name>
</gene>
<dbReference type="EMBL" id="AKWM02000082">
    <property type="protein sequence ID" value="EKR98234.1"/>
    <property type="molecule type" value="Genomic_DNA"/>
</dbReference>
<comment type="caution">
    <text evidence="1">The sequence shown here is derived from an EMBL/GenBank/DDBJ whole genome shotgun (WGS) entry which is preliminary data.</text>
</comment>
<accession>A0AA87ML03</accession>
<evidence type="ECO:0000313" key="2">
    <source>
        <dbReference type="Proteomes" id="UP000001343"/>
    </source>
</evidence>
<name>A0AA87ML03_9LEPT</name>
<dbReference type="Proteomes" id="UP000001343">
    <property type="component" value="Unassembled WGS sequence"/>
</dbReference>
<proteinExistence type="predicted"/>
<organism evidence="1 2">
    <name type="scientific">Leptospira mayottensis 200901122</name>
    <dbReference type="NCBI Taxonomy" id="1193010"/>
    <lineage>
        <taxon>Bacteria</taxon>
        <taxon>Pseudomonadati</taxon>
        <taxon>Spirochaetota</taxon>
        <taxon>Spirochaetia</taxon>
        <taxon>Leptospirales</taxon>
        <taxon>Leptospiraceae</taxon>
        <taxon>Leptospira</taxon>
    </lineage>
</organism>
<dbReference type="AlphaFoldDB" id="A0AA87ML03"/>
<reference evidence="1 2" key="1">
    <citation type="journal article" date="2014" name="Int. J. Syst. Evol. Microbiol.">
        <title>Leptospira mayottensis sp. nov., a pathogenic species of the genus Leptospira isolated from humans.</title>
        <authorList>
            <person name="Bourhy P."/>
            <person name="Collet L."/>
            <person name="Brisse S."/>
            <person name="Picardeau M."/>
        </authorList>
    </citation>
    <scope>NUCLEOTIDE SEQUENCE [LARGE SCALE GENOMIC DNA]</scope>
    <source>
        <strain evidence="1 2">200901122</strain>
    </source>
</reference>
<evidence type="ECO:0000313" key="1">
    <source>
        <dbReference type="EMBL" id="EKR98234.1"/>
    </source>
</evidence>
<protein>
    <submittedName>
        <fullName evidence="1">Uncharacterized protein</fullName>
    </submittedName>
</protein>
<sequence>MRTTQAYLKFEKLQSCIERYVVSKFEEHCDKTDQTSFYRRKFFQIWNFLSTSEIEFTSRITKTFLQNVSLKNYTKRQ</sequence>